<keyword evidence="1" id="KW-0472">Membrane</keyword>
<evidence type="ECO:0000313" key="3">
    <source>
        <dbReference type="Proteomes" id="UP000186040"/>
    </source>
</evidence>
<dbReference type="AlphaFoldDB" id="A0A1Q9LFP7"/>
<keyword evidence="3" id="KW-1185">Reference proteome</keyword>
<keyword evidence="1" id="KW-1133">Transmembrane helix</keyword>
<feature type="transmembrane region" description="Helical" evidence="1">
    <location>
        <begin position="49"/>
        <end position="73"/>
    </location>
</feature>
<name>A0A1Q9LFP7_9PSEU</name>
<reference evidence="2 3" key="1">
    <citation type="submission" date="2016-10" db="EMBL/GenBank/DDBJ databases">
        <title>The Draft Genome Sequence of Actinokineospora bangkokensis 44EHWT reveals the biosynthetic pathway of antifungal compounds Thailandins with unusual extender unit butylmalonyl-CoA.</title>
        <authorList>
            <person name="Greule A."/>
            <person name="Intra B."/>
            <person name="Flemming S."/>
            <person name="Rommel M.G."/>
            <person name="Panbangred W."/>
            <person name="Bechthold A."/>
        </authorList>
    </citation>
    <scope>NUCLEOTIDE SEQUENCE [LARGE SCALE GENOMIC DNA]</scope>
    <source>
        <strain evidence="2 3">44EHW</strain>
    </source>
</reference>
<dbReference type="Proteomes" id="UP000186040">
    <property type="component" value="Unassembled WGS sequence"/>
</dbReference>
<dbReference type="OrthoDB" id="3388214at2"/>
<gene>
    <name evidence="2" type="ORF">BJP25_30205</name>
</gene>
<organism evidence="2 3">
    <name type="scientific">Actinokineospora bangkokensis</name>
    <dbReference type="NCBI Taxonomy" id="1193682"/>
    <lineage>
        <taxon>Bacteria</taxon>
        <taxon>Bacillati</taxon>
        <taxon>Actinomycetota</taxon>
        <taxon>Actinomycetes</taxon>
        <taxon>Pseudonocardiales</taxon>
        <taxon>Pseudonocardiaceae</taxon>
        <taxon>Actinokineospora</taxon>
    </lineage>
</organism>
<accession>A0A1Q9LFP7</accession>
<comment type="caution">
    <text evidence="2">The sequence shown here is derived from an EMBL/GenBank/DDBJ whole genome shotgun (WGS) entry which is preliminary data.</text>
</comment>
<dbReference type="STRING" id="1193682.BJP25_30205"/>
<protein>
    <recommendedName>
        <fullName evidence="4">DUF1449 domain-containing protein</fullName>
    </recommendedName>
</protein>
<keyword evidence="1" id="KW-0812">Transmembrane</keyword>
<feature type="transmembrane region" description="Helical" evidence="1">
    <location>
        <begin position="12"/>
        <end position="37"/>
    </location>
</feature>
<evidence type="ECO:0000256" key="1">
    <source>
        <dbReference type="SAM" id="Phobius"/>
    </source>
</evidence>
<evidence type="ECO:0008006" key="4">
    <source>
        <dbReference type="Google" id="ProtNLM"/>
    </source>
</evidence>
<dbReference type="RefSeq" id="WP_075977509.1">
    <property type="nucleotide sequence ID" value="NZ_MKQR01000026.1"/>
</dbReference>
<dbReference type="EMBL" id="MKQR01000026">
    <property type="protein sequence ID" value="OLR90840.1"/>
    <property type="molecule type" value="Genomic_DNA"/>
</dbReference>
<feature type="transmembrane region" description="Helical" evidence="1">
    <location>
        <begin position="93"/>
        <end position="116"/>
    </location>
</feature>
<sequence length="205" mass="20722">MRDLIVAALSFPAALFTFLLAVAVVFWVLVALGLSGVEALDGVDGTGGATLAGLGLGGVPISVALSLVVALSWSGCLAGTLLLPVDGLSRVAVIGQSFAVLLAAVLVAVLLTRLVVVALRRVFAAPAPPALANYVGLVCVVRTGRVDGSFGQAEVTALDGSTTLVQVRQSGAEPLRVGSRAVVHGYDPDGGFFRVAPVDLDRPAP</sequence>
<evidence type="ECO:0000313" key="2">
    <source>
        <dbReference type="EMBL" id="OLR90840.1"/>
    </source>
</evidence>
<proteinExistence type="predicted"/>